<sequence>MPWLYYRSQQASLILADTALTATYASGSTLNLYLGTYSLGGEFQGFQNASDTNTLQLCKDTLAVMQAAFRFGTTYSQQCELNADDLFDSEKYPLAFYDPYIFFYDATDGGIPKLFPVPVLNTALLDSTNKLVNLETSNNNWQLTRRLFLVDNVAGKTSLTEQVPTVVRYAQSIKLTITPRGTDQAGLIYPPMLTITYADLKASEHYGKGATVQVTPLAWSDIDSS</sequence>
<dbReference type="OrthoDB" id="419138at2759"/>
<organism evidence="1 2">
    <name type="scientific">Dibothriocephalus latus</name>
    <name type="common">Fish tapeworm</name>
    <name type="synonym">Diphyllobothrium latum</name>
    <dbReference type="NCBI Taxonomy" id="60516"/>
    <lineage>
        <taxon>Eukaryota</taxon>
        <taxon>Metazoa</taxon>
        <taxon>Spiralia</taxon>
        <taxon>Lophotrochozoa</taxon>
        <taxon>Platyhelminthes</taxon>
        <taxon>Cestoda</taxon>
        <taxon>Eucestoda</taxon>
        <taxon>Diphyllobothriidea</taxon>
        <taxon>Diphyllobothriidae</taxon>
        <taxon>Dibothriocephalus</taxon>
    </lineage>
</organism>
<dbReference type="InterPro" id="IPR019170">
    <property type="entry name" value="Meckelin"/>
</dbReference>
<dbReference type="GO" id="GO:0060271">
    <property type="term" value="P:cilium assembly"/>
    <property type="evidence" value="ECO:0007669"/>
    <property type="project" value="InterPro"/>
</dbReference>
<evidence type="ECO:0000313" key="1">
    <source>
        <dbReference type="EMBL" id="VDN12503.1"/>
    </source>
</evidence>
<name>A0A3P7LNI7_DIBLA</name>
<proteinExistence type="predicted"/>
<accession>A0A3P7LNI7</accession>
<keyword evidence="2" id="KW-1185">Reference proteome</keyword>
<dbReference type="AlphaFoldDB" id="A0A3P7LNI7"/>
<reference evidence="1 2" key="1">
    <citation type="submission" date="2018-11" db="EMBL/GenBank/DDBJ databases">
        <authorList>
            <consortium name="Pathogen Informatics"/>
        </authorList>
    </citation>
    <scope>NUCLEOTIDE SEQUENCE [LARGE SCALE GENOMIC DNA]</scope>
</reference>
<gene>
    <name evidence="1" type="ORF">DILT_LOCUS8334</name>
</gene>
<dbReference type="PANTHER" id="PTHR21274:SF0">
    <property type="entry name" value="MECKELIN"/>
    <property type="match status" value="1"/>
</dbReference>
<protein>
    <submittedName>
        <fullName evidence="1">Uncharacterized protein</fullName>
    </submittedName>
</protein>
<dbReference type="EMBL" id="UYRU01054054">
    <property type="protein sequence ID" value="VDN12503.1"/>
    <property type="molecule type" value="Genomic_DNA"/>
</dbReference>
<dbReference type="Pfam" id="PF09773">
    <property type="entry name" value="Meckelin"/>
    <property type="match status" value="1"/>
</dbReference>
<dbReference type="PANTHER" id="PTHR21274">
    <property type="entry name" value="MECKELIN"/>
    <property type="match status" value="1"/>
</dbReference>
<evidence type="ECO:0000313" key="2">
    <source>
        <dbReference type="Proteomes" id="UP000281553"/>
    </source>
</evidence>
<dbReference type="GO" id="GO:0036038">
    <property type="term" value="C:MKS complex"/>
    <property type="evidence" value="ECO:0007669"/>
    <property type="project" value="InterPro"/>
</dbReference>
<dbReference type="Proteomes" id="UP000281553">
    <property type="component" value="Unassembled WGS sequence"/>
</dbReference>